<organism evidence="3 4">
    <name type="scientific">Parablautia muri</name>
    <dbReference type="NCBI Taxonomy" id="2320879"/>
    <lineage>
        <taxon>Bacteria</taxon>
        <taxon>Bacillati</taxon>
        <taxon>Bacillota</taxon>
        <taxon>Clostridia</taxon>
        <taxon>Lachnospirales</taxon>
        <taxon>Lachnospiraceae</taxon>
        <taxon>Parablautia</taxon>
    </lineage>
</organism>
<feature type="domain" description="NAD-dependent epimerase/dehydratase" evidence="2">
    <location>
        <begin position="17"/>
        <end position="259"/>
    </location>
</feature>
<dbReference type="Gene3D" id="3.40.50.720">
    <property type="entry name" value="NAD(P)-binding Rossmann-like Domain"/>
    <property type="match status" value="1"/>
</dbReference>
<dbReference type="EMBL" id="QZDT01000009">
    <property type="protein sequence ID" value="NBJ92540.1"/>
    <property type="molecule type" value="Genomic_DNA"/>
</dbReference>
<protein>
    <submittedName>
        <fullName evidence="3">NAD(P)-dependent oxidoreductase</fullName>
    </submittedName>
</protein>
<dbReference type="Proteomes" id="UP001154420">
    <property type="component" value="Unassembled WGS sequence"/>
</dbReference>
<keyword evidence="4" id="KW-1185">Reference proteome</keyword>
<proteinExistence type="inferred from homology"/>
<evidence type="ECO:0000313" key="3">
    <source>
        <dbReference type="EMBL" id="NBJ92540.1"/>
    </source>
</evidence>
<evidence type="ECO:0000256" key="1">
    <source>
        <dbReference type="ARBA" id="ARBA00007637"/>
    </source>
</evidence>
<dbReference type="PANTHER" id="PTHR43000">
    <property type="entry name" value="DTDP-D-GLUCOSE 4,6-DEHYDRATASE-RELATED"/>
    <property type="match status" value="1"/>
</dbReference>
<evidence type="ECO:0000259" key="2">
    <source>
        <dbReference type="Pfam" id="PF01370"/>
    </source>
</evidence>
<dbReference type="InterPro" id="IPR001509">
    <property type="entry name" value="Epimerase_deHydtase"/>
</dbReference>
<dbReference type="OrthoDB" id="9811743at2"/>
<dbReference type="Pfam" id="PF01370">
    <property type="entry name" value="Epimerase"/>
    <property type="match status" value="1"/>
</dbReference>
<dbReference type="SUPFAM" id="SSF51735">
    <property type="entry name" value="NAD(P)-binding Rossmann-fold domains"/>
    <property type="match status" value="1"/>
</dbReference>
<gene>
    <name evidence="3" type="ORF">D5281_08005</name>
</gene>
<evidence type="ECO:0000313" key="4">
    <source>
        <dbReference type="Proteomes" id="UP001154420"/>
    </source>
</evidence>
<dbReference type="RefSeq" id="WP_160559633.1">
    <property type="nucleotide sequence ID" value="NZ_QZDT01000009.1"/>
</dbReference>
<comment type="similarity">
    <text evidence="1">Belongs to the NAD(P)-dependent epimerase/dehydratase family.</text>
</comment>
<dbReference type="AlphaFoldDB" id="A0A9X5BEZ8"/>
<accession>A0A9X5BEZ8</accession>
<dbReference type="InterPro" id="IPR036291">
    <property type="entry name" value="NAD(P)-bd_dom_sf"/>
</dbReference>
<reference evidence="3" key="1">
    <citation type="submission" date="2018-09" db="EMBL/GenBank/DDBJ databases">
        <title>Murine metabolic-syndrome-specific gut microbial biobank.</title>
        <authorList>
            <person name="Liu C."/>
        </authorList>
    </citation>
    <scope>NUCLEOTIDE SEQUENCE</scope>
    <source>
        <strain evidence="3">D42-62</strain>
    </source>
</reference>
<sequence>MTLEGMETLIKEGETYLITGANGFIGSSIALALFEYNQNMDVPCKIILTVRNQEKAVKKYGQVLKSKNVQLVVNDNKEKIIVPGKIDYIISTAAVTKKEIFRNYPADTLNDNIFGIYNCLELAKEKNVKGILFISSVQTYGKLQANMISEDNFGPLDCMKEETVYPESKRIGEMLSFAYYRQFGIPTKCARLFHVYGRGEEYNNGTFLSDFFNDIISDRDIVINGDGNEIRNLCYISDVVRALLFILHKGNCGEAYNVGSEFNNYSIKDWAYLLQKAAAETNHNVNIIIKNQGYSNGKILDKQIPYLEKLKQLGWKEQHVDALLNFKEMINFKRGKQDDSIRIYF</sequence>
<comment type="caution">
    <text evidence="3">The sequence shown here is derived from an EMBL/GenBank/DDBJ whole genome shotgun (WGS) entry which is preliminary data.</text>
</comment>
<name>A0A9X5BEZ8_9FIRM</name>